<keyword evidence="3" id="KW-0592">Phosphate transport</keyword>
<dbReference type="InterPro" id="IPR005673">
    <property type="entry name" value="ABC_phos-bd_PstS"/>
</dbReference>
<proteinExistence type="inferred from homology"/>
<comment type="similarity">
    <text evidence="1">Belongs to the PstS family.</text>
</comment>
<evidence type="ECO:0000256" key="3">
    <source>
        <dbReference type="ARBA" id="ARBA00022592"/>
    </source>
</evidence>
<dbReference type="EMBL" id="QYRP01000002">
    <property type="protein sequence ID" value="RJS47857.1"/>
    <property type="molecule type" value="Genomic_DNA"/>
</dbReference>
<dbReference type="NCBIfam" id="TIGR00975">
    <property type="entry name" value="3a0107s03"/>
    <property type="match status" value="1"/>
</dbReference>
<dbReference type="OrthoDB" id="9801510at2"/>
<dbReference type="Proteomes" id="UP000276542">
    <property type="component" value="Unassembled WGS sequence"/>
</dbReference>
<dbReference type="SUPFAM" id="SSF53850">
    <property type="entry name" value="Periplasmic binding protein-like II"/>
    <property type="match status" value="1"/>
</dbReference>
<feature type="compositionally biased region" description="Gly residues" evidence="4">
    <location>
        <begin position="419"/>
        <end position="440"/>
    </location>
</feature>
<dbReference type="CDD" id="cd13565">
    <property type="entry name" value="PBP2_PstS"/>
    <property type="match status" value="1"/>
</dbReference>
<dbReference type="PANTHER" id="PTHR42996:SF1">
    <property type="entry name" value="PHOSPHATE-BINDING PROTEIN PSTS"/>
    <property type="match status" value="1"/>
</dbReference>
<gene>
    <name evidence="7" type="primary">pstS</name>
    <name evidence="7" type="ORF">D4739_08200</name>
</gene>
<protein>
    <submittedName>
        <fullName evidence="7">Phosphate ABC transporter substrate-binding protein PstS</fullName>
    </submittedName>
</protein>
<feature type="compositionally biased region" description="Low complexity" evidence="4">
    <location>
        <begin position="441"/>
        <end position="454"/>
    </location>
</feature>
<keyword evidence="2" id="KW-0813">Transport</keyword>
<keyword evidence="8" id="KW-1185">Reference proteome</keyword>
<keyword evidence="5" id="KW-0472">Membrane</keyword>
<dbReference type="Pfam" id="PF12849">
    <property type="entry name" value="PBP_like_2"/>
    <property type="match status" value="1"/>
</dbReference>
<feature type="region of interest" description="Disordered" evidence="4">
    <location>
        <begin position="414"/>
        <end position="454"/>
    </location>
</feature>
<evidence type="ECO:0000259" key="6">
    <source>
        <dbReference type="Pfam" id="PF12849"/>
    </source>
</evidence>
<dbReference type="GO" id="GO:0035435">
    <property type="term" value="P:phosphate ion transmembrane transport"/>
    <property type="evidence" value="ECO:0007669"/>
    <property type="project" value="InterPro"/>
</dbReference>
<dbReference type="GO" id="GO:0043190">
    <property type="term" value="C:ATP-binding cassette (ABC) transporter complex"/>
    <property type="evidence" value="ECO:0007669"/>
    <property type="project" value="InterPro"/>
</dbReference>
<organism evidence="7 8">
    <name type="scientific">Nocardioides cavernaquae</name>
    <dbReference type="NCBI Taxonomy" id="2321396"/>
    <lineage>
        <taxon>Bacteria</taxon>
        <taxon>Bacillati</taxon>
        <taxon>Actinomycetota</taxon>
        <taxon>Actinomycetes</taxon>
        <taxon>Propionibacteriales</taxon>
        <taxon>Nocardioidaceae</taxon>
        <taxon>Nocardioides</taxon>
    </lineage>
</organism>
<dbReference type="AlphaFoldDB" id="A0A3A5HJA8"/>
<evidence type="ECO:0000256" key="1">
    <source>
        <dbReference type="ARBA" id="ARBA00008725"/>
    </source>
</evidence>
<feature type="transmembrane region" description="Helical" evidence="5">
    <location>
        <begin position="500"/>
        <end position="523"/>
    </location>
</feature>
<dbReference type="PANTHER" id="PTHR42996">
    <property type="entry name" value="PHOSPHATE-BINDING PROTEIN PSTS"/>
    <property type="match status" value="1"/>
</dbReference>
<evidence type="ECO:0000313" key="7">
    <source>
        <dbReference type="EMBL" id="RJS47857.1"/>
    </source>
</evidence>
<evidence type="ECO:0000313" key="8">
    <source>
        <dbReference type="Proteomes" id="UP000276542"/>
    </source>
</evidence>
<comment type="caution">
    <text evidence="7">The sequence shown here is derived from an EMBL/GenBank/DDBJ whole genome shotgun (WGS) entry which is preliminary data.</text>
</comment>
<keyword evidence="5" id="KW-1133">Transmembrane helix</keyword>
<dbReference type="InterPro" id="IPR050962">
    <property type="entry name" value="Phosphate-bind_PstS"/>
</dbReference>
<dbReference type="InterPro" id="IPR024370">
    <property type="entry name" value="PBP_domain"/>
</dbReference>
<evidence type="ECO:0000256" key="2">
    <source>
        <dbReference type="ARBA" id="ARBA00022448"/>
    </source>
</evidence>
<feature type="domain" description="PBP" evidence="6">
    <location>
        <begin position="24"/>
        <end position="336"/>
    </location>
</feature>
<sequence>MVVALAAGLVGVAGGPAARPAYADSYAPINGAGSSWSQNAVDQWRRNVAQYGMKVTYEGSGSSIGRQQFAQGSVHFAVSEIPYGIKDGGNYDQPPQRKHAYMPIVAGGTALMYNLKVGGKRVTNLRLSGEVIAKIFTGKITMWNDPAIKKDNPAISLPAREVVPVVRSDGSGSTAQFTTWMSKRQSATWNSYCAAAGRSTPCGVTSNYPVIPGSKTVAQNGSLGVAGFVKQEQNEGTITYVEYSYALNAGFPAVKVLNQAGYYVGPTAYNVAIALQKAKIDPDDLTQILDEVYTHGDPRSYPLSSYSYMILPTAVENGFSEEHGRTLAAFADYFLCEGQQQAPRLGYSPLPKELVIAGMAQIKRIPGAVVKNQNLDKCNNPTFAGGRNVLVANAPQPAACDRQGATQCVEGVVNHEVPGTGGGNNPGGGDADPDAGGGTPTGAPAPGAAPDAGAAAAIDPATGQLISAAAPGGADAAAATDVASGTVNLAASHVNRMQTLLMVLAGLVLLLVILVPPLVGHAIRPRGGRR</sequence>
<accession>A0A3A5HJA8</accession>
<keyword evidence="5" id="KW-0812">Transmembrane</keyword>
<evidence type="ECO:0000256" key="5">
    <source>
        <dbReference type="SAM" id="Phobius"/>
    </source>
</evidence>
<dbReference type="GO" id="GO:0042301">
    <property type="term" value="F:phosphate ion binding"/>
    <property type="evidence" value="ECO:0007669"/>
    <property type="project" value="InterPro"/>
</dbReference>
<evidence type="ECO:0000256" key="4">
    <source>
        <dbReference type="SAM" id="MobiDB-lite"/>
    </source>
</evidence>
<dbReference type="Gene3D" id="3.40.190.10">
    <property type="entry name" value="Periplasmic binding protein-like II"/>
    <property type="match status" value="2"/>
</dbReference>
<reference evidence="8" key="1">
    <citation type="submission" date="2018-09" db="EMBL/GenBank/DDBJ databases">
        <authorList>
            <person name="Zhu H."/>
        </authorList>
    </citation>
    <scope>NUCLEOTIDE SEQUENCE [LARGE SCALE GENOMIC DNA]</scope>
    <source>
        <strain evidence="8">K1W22B-1</strain>
    </source>
</reference>
<name>A0A3A5HJA8_9ACTN</name>